<name>A0A7R8VN76_TIMDO</name>
<dbReference type="AlphaFoldDB" id="A0A7R8VN76"/>
<gene>
    <name evidence="1" type="ORF">TDIB3V08_LOCUS5763</name>
</gene>
<protein>
    <submittedName>
        <fullName evidence="1">Uncharacterized protein</fullName>
    </submittedName>
</protein>
<dbReference type="EMBL" id="OA566814">
    <property type="protein sequence ID" value="CAD7199515.1"/>
    <property type="molecule type" value="Genomic_DNA"/>
</dbReference>
<organism evidence="1">
    <name type="scientific">Timema douglasi</name>
    <name type="common">Walking stick</name>
    <dbReference type="NCBI Taxonomy" id="61478"/>
    <lineage>
        <taxon>Eukaryota</taxon>
        <taxon>Metazoa</taxon>
        <taxon>Ecdysozoa</taxon>
        <taxon>Arthropoda</taxon>
        <taxon>Hexapoda</taxon>
        <taxon>Insecta</taxon>
        <taxon>Pterygota</taxon>
        <taxon>Neoptera</taxon>
        <taxon>Polyneoptera</taxon>
        <taxon>Phasmatodea</taxon>
        <taxon>Timematodea</taxon>
        <taxon>Timematoidea</taxon>
        <taxon>Timematidae</taxon>
        <taxon>Timema</taxon>
    </lineage>
</organism>
<evidence type="ECO:0000313" key="1">
    <source>
        <dbReference type="EMBL" id="CAD7199515.1"/>
    </source>
</evidence>
<reference evidence="1" key="1">
    <citation type="submission" date="2020-11" db="EMBL/GenBank/DDBJ databases">
        <authorList>
            <person name="Tran Van P."/>
        </authorList>
    </citation>
    <scope>NUCLEOTIDE SEQUENCE</scope>
</reference>
<proteinExistence type="predicted"/>
<sequence length="38" mass="4258">MTMTRYSNNKSALSQTTWLGVTVKSVALSRATAERRIQ</sequence>
<accession>A0A7R8VN76</accession>